<dbReference type="Proteomes" id="UP000315750">
    <property type="component" value="Chromosome"/>
</dbReference>
<keyword evidence="3" id="KW-1185">Reference proteome</keyword>
<dbReference type="InterPro" id="IPR027558">
    <property type="entry name" value="Pre_pil_HX9DG_C"/>
</dbReference>
<organism evidence="2 3">
    <name type="scientific">Aeoliella mucimassa</name>
    <dbReference type="NCBI Taxonomy" id="2527972"/>
    <lineage>
        <taxon>Bacteria</taxon>
        <taxon>Pseudomonadati</taxon>
        <taxon>Planctomycetota</taxon>
        <taxon>Planctomycetia</taxon>
        <taxon>Pirellulales</taxon>
        <taxon>Lacipirellulaceae</taxon>
        <taxon>Aeoliella</taxon>
    </lineage>
</organism>
<dbReference type="SUPFAM" id="SSF54523">
    <property type="entry name" value="Pili subunits"/>
    <property type="match status" value="1"/>
</dbReference>
<dbReference type="Gene3D" id="3.30.700.10">
    <property type="entry name" value="Glycoprotein, Type 4 Pilin"/>
    <property type="match status" value="1"/>
</dbReference>
<reference evidence="2 3" key="1">
    <citation type="submission" date="2019-02" db="EMBL/GenBank/DDBJ databases">
        <title>Deep-cultivation of Planctomycetes and their phenomic and genomic characterization uncovers novel biology.</title>
        <authorList>
            <person name="Wiegand S."/>
            <person name="Jogler M."/>
            <person name="Boedeker C."/>
            <person name="Pinto D."/>
            <person name="Vollmers J."/>
            <person name="Rivas-Marin E."/>
            <person name="Kohn T."/>
            <person name="Peeters S.H."/>
            <person name="Heuer A."/>
            <person name="Rast P."/>
            <person name="Oberbeckmann S."/>
            <person name="Bunk B."/>
            <person name="Jeske O."/>
            <person name="Meyerdierks A."/>
            <person name="Storesund J.E."/>
            <person name="Kallscheuer N."/>
            <person name="Luecker S."/>
            <person name="Lage O.M."/>
            <person name="Pohl T."/>
            <person name="Merkel B.J."/>
            <person name="Hornburger P."/>
            <person name="Mueller R.-W."/>
            <person name="Bruemmer F."/>
            <person name="Labrenz M."/>
            <person name="Spormann A.M."/>
            <person name="Op den Camp H."/>
            <person name="Overmann J."/>
            <person name="Amann R."/>
            <person name="Jetten M.S.M."/>
            <person name="Mascher T."/>
            <person name="Medema M.H."/>
            <person name="Devos D.P."/>
            <person name="Kaster A.-K."/>
            <person name="Ovreas L."/>
            <person name="Rohde M."/>
            <person name="Galperin M.Y."/>
            <person name="Jogler C."/>
        </authorList>
    </citation>
    <scope>NUCLEOTIDE SEQUENCE [LARGE SCALE GENOMIC DNA]</scope>
    <source>
        <strain evidence="2 3">Pan181</strain>
    </source>
</reference>
<evidence type="ECO:0000313" key="2">
    <source>
        <dbReference type="EMBL" id="QDU53971.1"/>
    </source>
</evidence>
<dbReference type="OrthoDB" id="255848at2"/>
<dbReference type="InterPro" id="IPR045584">
    <property type="entry name" value="Pilin-like"/>
</dbReference>
<dbReference type="EMBL" id="CP036278">
    <property type="protein sequence ID" value="QDU53971.1"/>
    <property type="molecule type" value="Genomic_DNA"/>
</dbReference>
<proteinExistence type="predicted"/>
<dbReference type="Pfam" id="PF07963">
    <property type="entry name" value="N_methyl"/>
    <property type="match status" value="1"/>
</dbReference>
<evidence type="ECO:0000313" key="3">
    <source>
        <dbReference type="Proteomes" id="UP000315750"/>
    </source>
</evidence>
<sequence length="326" mass="35550">MVTQGIKMIPTRRAMQPSHSPKAFTLVELLVVIAIIGILVALLLPAVQSAREAARRTQCVNNMKQIGLAMLNYESTTKQFPPGQRRYVMFGDEFAWSVFLLDYMEESAIYDLLKLDKDLDAVENKGTADAPGPVTLLVSAYLCPSQSRAHVSRDFDDRVIDLDSDGDRLDIGKDDGMACTDYLGIKGPHKNALNPADGNLKYGPNRGVLLSFKDIKFGNRLLEPPKVRAKDIIDGLSNTMVVAECSGRGEDVGMWANGKGVSSIEHPVNSDPDLAWAEEDILSDHPGGANVLFADGSVHFVSEDIELATLQAFASRNGYEVVPSLK</sequence>
<dbReference type="Pfam" id="PF07596">
    <property type="entry name" value="SBP_bac_10"/>
    <property type="match status" value="1"/>
</dbReference>
<dbReference type="AlphaFoldDB" id="A0A518AGW7"/>
<dbReference type="PANTHER" id="PTHR30093:SF2">
    <property type="entry name" value="TYPE II SECRETION SYSTEM PROTEIN H"/>
    <property type="match status" value="1"/>
</dbReference>
<dbReference type="PANTHER" id="PTHR30093">
    <property type="entry name" value="GENERAL SECRETION PATHWAY PROTEIN G"/>
    <property type="match status" value="1"/>
</dbReference>
<gene>
    <name evidence="2" type="ORF">Pan181_01500</name>
</gene>
<dbReference type="KEGG" id="amuc:Pan181_01500"/>
<name>A0A518AGW7_9BACT</name>
<dbReference type="InterPro" id="IPR012902">
    <property type="entry name" value="N_methyl_site"/>
</dbReference>
<dbReference type="InterPro" id="IPR011453">
    <property type="entry name" value="DUF1559"/>
</dbReference>
<evidence type="ECO:0000259" key="1">
    <source>
        <dbReference type="Pfam" id="PF07596"/>
    </source>
</evidence>
<dbReference type="NCBIfam" id="TIGR04294">
    <property type="entry name" value="pre_pil_HX9DG"/>
    <property type="match status" value="1"/>
</dbReference>
<feature type="domain" description="DUF1559" evidence="1">
    <location>
        <begin position="48"/>
        <end position="306"/>
    </location>
</feature>
<protein>
    <recommendedName>
        <fullName evidence="1">DUF1559 domain-containing protein</fullName>
    </recommendedName>
</protein>
<accession>A0A518AGW7</accession>
<dbReference type="NCBIfam" id="TIGR02532">
    <property type="entry name" value="IV_pilin_GFxxxE"/>
    <property type="match status" value="1"/>
</dbReference>